<dbReference type="InterPro" id="IPR027417">
    <property type="entry name" value="P-loop_NTPase"/>
</dbReference>
<dbReference type="SUPFAM" id="SSF56796">
    <property type="entry name" value="Dehydroquinate synthase-like"/>
    <property type="match status" value="1"/>
</dbReference>
<dbReference type="GO" id="GO:0009423">
    <property type="term" value="P:chorismate biosynthetic process"/>
    <property type="evidence" value="ECO:0007669"/>
    <property type="project" value="UniProtKB-UniRule"/>
</dbReference>
<evidence type="ECO:0000256" key="3">
    <source>
        <dbReference type="ARBA" id="ARBA00004661"/>
    </source>
</evidence>
<keyword evidence="15" id="KW-1185">Reference proteome</keyword>
<feature type="binding site" evidence="11">
    <location>
        <begin position="310"/>
        <end position="314"/>
    </location>
    <ligand>
        <name>NAD(+)</name>
        <dbReference type="ChEBI" id="CHEBI:57540"/>
    </ligand>
</feature>
<comment type="function">
    <text evidence="10">Catalyzes the specific phosphorylation of the 3-hydroxyl group of shikimic acid using ATP as a cosubstrate.</text>
</comment>
<gene>
    <name evidence="11 14" type="primary">aroB</name>
    <name evidence="10" type="synonym">aroK</name>
    <name evidence="14" type="ORF">CYJ76_07595</name>
</gene>
<feature type="domain" description="3-dehydroquinate synthase C-terminal" evidence="13">
    <location>
        <begin position="386"/>
        <end position="533"/>
    </location>
</feature>
<accession>A0A2I1P9V6</accession>
<dbReference type="GO" id="GO:0005524">
    <property type="term" value="F:ATP binding"/>
    <property type="evidence" value="ECO:0007669"/>
    <property type="project" value="UniProtKB-UniRule"/>
</dbReference>
<dbReference type="AlphaFoldDB" id="A0A2I1P9V6"/>
<evidence type="ECO:0000256" key="8">
    <source>
        <dbReference type="ARBA" id="ARBA00023239"/>
    </source>
</evidence>
<dbReference type="NCBIfam" id="TIGR01357">
    <property type="entry name" value="aroB"/>
    <property type="match status" value="1"/>
</dbReference>
<feature type="binding site" evidence="11">
    <location>
        <position position="458"/>
    </location>
    <ligand>
        <name>Zn(2+)</name>
        <dbReference type="ChEBI" id="CHEBI:29105"/>
    </ligand>
</feature>
<evidence type="ECO:0000256" key="10">
    <source>
        <dbReference type="HAMAP-Rule" id="MF_00109"/>
    </source>
</evidence>
<keyword evidence="10" id="KW-0067">ATP-binding</keyword>
<evidence type="ECO:0000259" key="13">
    <source>
        <dbReference type="Pfam" id="PF24621"/>
    </source>
</evidence>
<dbReference type="CDD" id="cd00464">
    <property type="entry name" value="SK"/>
    <property type="match status" value="1"/>
</dbReference>
<keyword evidence="10" id="KW-0418">Kinase</keyword>
<dbReference type="EC" id="2.7.1.71" evidence="10"/>
<evidence type="ECO:0000259" key="12">
    <source>
        <dbReference type="Pfam" id="PF01761"/>
    </source>
</evidence>
<dbReference type="Gene3D" id="3.40.50.1970">
    <property type="match status" value="1"/>
</dbReference>
<dbReference type="InterPro" id="IPR031322">
    <property type="entry name" value="Shikimate/glucono_kinase"/>
</dbReference>
<keyword evidence="5 11" id="KW-0028">Amino-acid biosynthesis</keyword>
<dbReference type="HAMAP" id="MF_00109">
    <property type="entry name" value="Shikimate_kinase"/>
    <property type="match status" value="1"/>
</dbReference>
<keyword evidence="8 11" id="KW-0456">Lyase</keyword>
<evidence type="ECO:0000313" key="15">
    <source>
        <dbReference type="Proteomes" id="UP000234206"/>
    </source>
</evidence>
<dbReference type="InterPro" id="IPR050071">
    <property type="entry name" value="Dehydroquinate_synthase"/>
</dbReference>
<dbReference type="EMBL" id="PKIZ01000013">
    <property type="protein sequence ID" value="PKZ41417.1"/>
    <property type="molecule type" value="Genomic_DNA"/>
</dbReference>
<dbReference type="Pfam" id="PF24621">
    <property type="entry name" value="DHQS_C"/>
    <property type="match status" value="1"/>
</dbReference>
<dbReference type="GO" id="GO:0008652">
    <property type="term" value="P:amino acid biosynthetic process"/>
    <property type="evidence" value="ECO:0007669"/>
    <property type="project" value="UniProtKB-KW"/>
</dbReference>
<protein>
    <recommendedName>
        <fullName evidence="10 11">Multifunctional fusion protein</fullName>
    </recommendedName>
    <domain>
        <recommendedName>
            <fullName evidence="10">Shikimate kinase</fullName>
            <shortName evidence="10">SK</shortName>
            <ecNumber evidence="10">2.7.1.71</ecNumber>
        </recommendedName>
    </domain>
    <domain>
        <recommendedName>
            <fullName evidence="11">3-dehydroquinate synthase</fullName>
            <shortName evidence="11">DHQS</shortName>
            <ecNumber evidence="11">4.2.3.4</ecNumber>
        </recommendedName>
    </domain>
</protein>
<dbReference type="Gene3D" id="3.40.50.300">
    <property type="entry name" value="P-loop containing nucleotide triphosphate hydrolases"/>
    <property type="match status" value="1"/>
</dbReference>
<comment type="cofactor">
    <cofactor evidence="11">
        <name>Co(2+)</name>
        <dbReference type="ChEBI" id="CHEBI:48828"/>
    </cofactor>
    <cofactor evidence="11">
        <name>Zn(2+)</name>
        <dbReference type="ChEBI" id="CHEBI:29105"/>
    </cofactor>
    <text evidence="11">Binds 1 divalent metal cation per subunit. Can use either Co(2+) or Zn(2+).</text>
</comment>
<dbReference type="PRINTS" id="PR01100">
    <property type="entry name" value="SHIKIMTKNASE"/>
</dbReference>
<keyword evidence="11" id="KW-0479">Metal-binding</keyword>
<evidence type="ECO:0000256" key="9">
    <source>
        <dbReference type="ARBA" id="ARBA00023268"/>
    </source>
</evidence>
<keyword evidence="11" id="KW-0862">Zinc</keyword>
<evidence type="ECO:0000256" key="7">
    <source>
        <dbReference type="ARBA" id="ARBA00023141"/>
    </source>
</evidence>
<dbReference type="UniPathway" id="UPA00053">
    <property type="reaction ID" value="UER00085"/>
</dbReference>
<dbReference type="CDD" id="cd08195">
    <property type="entry name" value="DHQS"/>
    <property type="match status" value="1"/>
</dbReference>
<dbReference type="Pfam" id="PF01202">
    <property type="entry name" value="SKI"/>
    <property type="match status" value="1"/>
</dbReference>
<feature type="binding site" evidence="10">
    <location>
        <begin position="23"/>
        <end position="28"/>
    </location>
    <ligand>
        <name>ATP</name>
        <dbReference type="ChEBI" id="CHEBI:30616"/>
    </ligand>
</feature>
<comment type="caution">
    <text evidence="14">The sequence shown here is derived from an EMBL/GenBank/DDBJ whole genome shotgun (WGS) entry which is preliminary data.</text>
</comment>
<feature type="binding site" evidence="10">
    <location>
        <position position="157"/>
    </location>
    <ligand>
        <name>substrate</name>
    </ligand>
</feature>
<keyword evidence="7 11" id="KW-0057">Aromatic amino acid biosynthesis</keyword>
<reference evidence="14 15" key="1">
    <citation type="submission" date="2017-12" db="EMBL/GenBank/DDBJ databases">
        <title>Phylogenetic diversity of female urinary microbiome.</title>
        <authorList>
            <person name="Thomas-White K."/>
            <person name="Wolfe A.J."/>
        </authorList>
    </citation>
    <scope>NUCLEOTIDE SEQUENCE [LARGE SCALE GENOMIC DNA]</scope>
    <source>
        <strain evidence="14 15">UMB1298</strain>
    </source>
</reference>
<dbReference type="GO" id="GO:0003856">
    <property type="term" value="F:3-dehydroquinate synthase activity"/>
    <property type="evidence" value="ECO:0007669"/>
    <property type="project" value="UniProtKB-UniRule"/>
</dbReference>
<dbReference type="GO" id="GO:0005737">
    <property type="term" value="C:cytoplasm"/>
    <property type="evidence" value="ECO:0007669"/>
    <property type="project" value="UniProtKB-SubCell"/>
</dbReference>
<evidence type="ECO:0000256" key="11">
    <source>
        <dbReference type="HAMAP-Rule" id="MF_00110"/>
    </source>
</evidence>
<dbReference type="PANTHER" id="PTHR43622:SF7">
    <property type="entry name" value="3-DEHYDROQUINATE SYNTHASE, CHLOROPLASTIC"/>
    <property type="match status" value="1"/>
</dbReference>
<dbReference type="GO" id="GO:0009073">
    <property type="term" value="P:aromatic amino acid family biosynthetic process"/>
    <property type="evidence" value="ECO:0007669"/>
    <property type="project" value="UniProtKB-KW"/>
</dbReference>
<dbReference type="InterPro" id="IPR016037">
    <property type="entry name" value="DHQ_synth_AroB"/>
</dbReference>
<keyword evidence="11" id="KW-0547">Nucleotide-binding</keyword>
<organism evidence="14 15">
    <name type="scientific">Kytococcus schroeteri</name>
    <dbReference type="NCBI Taxonomy" id="138300"/>
    <lineage>
        <taxon>Bacteria</taxon>
        <taxon>Bacillati</taxon>
        <taxon>Actinomycetota</taxon>
        <taxon>Actinomycetes</taxon>
        <taxon>Micrococcales</taxon>
        <taxon>Kytococcaceae</taxon>
        <taxon>Kytococcus</taxon>
    </lineage>
</organism>
<comment type="pathway">
    <text evidence="3 11">Metabolic intermediate biosynthesis; chorismate biosynthesis; chorismate from D-erythrose 4-phosphate and phosphoenolpyruvate: step 2/7.</text>
</comment>
<dbReference type="SUPFAM" id="SSF52540">
    <property type="entry name" value="P-loop containing nucleoside triphosphate hydrolases"/>
    <property type="match status" value="1"/>
</dbReference>
<dbReference type="RefSeq" id="WP_101849723.1">
    <property type="nucleotide sequence ID" value="NZ_PKIZ01000013.1"/>
</dbReference>
<dbReference type="Proteomes" id="UP000234206">
    <property type="component" value="Unassembled WGS sequence"/>
</dbReference>
<name>A0A2I1P9V6_9MICO</name>
<feature type="binding site" evidence="11">
    <location>
        <begin position="334"/>
        <end position="335"/>
    </location>
    <ligand>
        <name>NAD(+)</name>
        <dbReference type="ChEBI" id="CHEBI:57540"/>
    </ligand>
</feature>
<feature type="binding site" evidence="10">
    <location>
        <position position="27"/>
    </location>
    <ligand>
        <name>Mg(2+)</name>
        <dbReference type="ChEBI" id="CHEBI:18420"/>
    </ligand>
</feature>
<feature type="binding site" evidence="11">
    <location>
        <position position="389"/>
    </location>
    <ligand>
        <name>Zn(2+)</name>
        <dbReference type="ChEBI" id="CHEBI:29105"/>
    </ligand>
</feature>
<proteinExistence type="inferred from homology"/>
<keyword evidence="10" id="KW-0460">Magnesium</keyword>
<comment type="catalytic activity">
    <reaction evidence="1 11">
        <text>7-phospho-2-dehydro-3-deoxy-D-arabino-heptonate = 3-dehydroquinate + phosphate</text>
        <dbReference type="Rhea" id="RHEA:21968"/>
        <dbReference type="ChEBI" id="CHEBI:32364"/>
        <dbReference type="ChEBI" id="CHEBI:43474"/>
        <dbReference type="ChEBI" id="CHEBI:58394"/>
        <dbReference type="EC" id="4.2.3.4"/>
    </reaction>
</comment>
<evidence type="ECO:0000313" key="14">
    <source>
        <dbReference type="EMBL" id="PKZ41417.1"/>
    </source>
</evidence>
<sequence>MTPALPGRRVPTPADVVLVGPPGSGKTTVAALLCEDGSSEVVDTDALVEQRAGCTVAELFATRGETHFRELEAQAVQEAVRGTGFSAAPGRVVALGGGAVMTPRVAEELRRFAADGGHVVWLQVGAEAVAERLAGGDRPLLAGDDALARWQQLAAQRESTWAELATQVVDTTGRPPHEVARIVAERTRDEDVADRWPLGPRSGLRVAVSTSEGGDAYPVTIGHGVLDDLALLLPATGAVPPAALVVHQPGLEPVVERVRAVLEAAGTPVHVHGIEAAEAGKRLEGVAGIWEACAAAGLDRGGLLVAVGGGACTDVTGFAAATWMRGVDVVHVPTTLLAMVDASVGGKTGINTSAGKNLVGAFHQPRAVVCDLDLLAGLPVQDVRAGLAEVVKCGYIDLDEVDGWQILDRVRAGAEHSADPREWPFLAELVHRALRVKARAVAADTREAGVREFLNFGHTLGHALEKVEGFALRHGDAVAIGMVFAAALGQEHDLWPGTDEVRGLLTSVGLPTRYEGSATWEEVRVAMAGDKKARAGALRFVVLEEVCRPATLDAPDEALLRRAWEAVRA</sequence>
<feature type="binding site" evidence="10">
    <location>
        <position position="45"/>
    </location>
    <ligand>
        <name>substrate</name>
    </ligand>
</feature>
<evidence type="ECO:0000256" key="2">
    <source>
        <dbReference type="ARBA" id="ARBA00001911"/>
    </source>
</evidence>
<dbReference type="InterPro" id="IPR056179">
    <property type="entry name" value="DHQS_C"/>
</dbReference>
<comment type="subcellular location">
    <subcellularLocation>
        <location evidence="11">Cytoplasm</location>
    </subcellularLocation>
</comment>
<keyword evidence="9" id="KW-0511">Multifunctional enzyme</keyword>
<comment type="caution">
    <text evidence="11">Lacks conserved residue(s) required for the propagation of feature annotation.</text>
</comment>
<keyword evidence="10" id="KW-0808">Transferase</keyword>
<evidence type="ECO:0000256" key="1">
    <source>
        <dbReference type="ARBA" id="ARBA00001393"/>
    </source>
</evidence>
<dbReference type="OrthoDB" id="9806583at2"/>
<comment type="pathway">
    <text evidence="10">Metabolic intermediate biosynthesis; chorismate biosynthesis; chorismate from D-erythrose 4-phosphate and phosphoenolpyruvate: step 5/7.</text>
</comment>
<dbReference type="EC" id="4.2.3.4" evidence="11"/>
<evidence type="ECO:0000256" key="5">
    <source>
        <dbReference type="ARBA" id="ARBA00022605"/>
    </source>
</evidence>
<evidence type="ECO:0000256" key="4">
    <source>
        <dbReference type="ARBA" id="ARBA00022490"/>
    </source>
</evidence>
<dbReference type="InterPro" id="IPR030960">
    <property type="entry name" value="DHQS/DOIS_N"/>
</dbReference>
<dbReference type="InterPro" id="IPR000623">
    <property type="entry name" value="Shikimate_kinase/TSH1"/>
</dbReference>
<comment type="cofactor">
    <cofactor evidence="10">
        <name>Mg(2+)</name>
        <dbReference type="ChEBI" id="CHEBI:18420"/>
    </cofactor>
    <text evidence="10">Binds 1 Mg(2+) ion per subunit.</text>
</comment>
<dbReference type="GO" id="GO:0004765">
    <property type="term" value="F:shikimate kinase activity"/>
    <property type="evidence" value="ECO:0007669"/>
    <property type="project" value="UniProtKB-UniRule"/>
</dbReference>
<comment type="subunit">
    <text evidence="10">Monomer.</text>
</comment>
<keyword evidence="6 11" id="KW-0520">NAD</keyword>
<keyword evidence="4 11" id="KW-0963">Cytoplasm</keyword>
<dbReference type="Gene3D" id="1.20.1090.10">
    <property type="entry name" value="Dehydroquinate synthase-like - alpha domain"/>
    <property type="match status" value="1"/>
</dbReference>
<feature type="binding site" evidence="11">
    <location>
        <position position="356"/>
    </location>
    <ligand>
        <name>NAD(+)</name>
        <dbReference type="ChEBI" id="CHEBI:57540"/>
    </ligand>
</feature>
<comment type="similarity">
    <text evidence="11">Belongs to the sugar phosphate cyclases superfamily. Dehydroquinate synthase family.</text>
</comment>
<comment type="similarity">
    <text evidence="10">Belongs to the shikimate kinase family.</text>
</comment>
<feature type="binding site" evidence="10">
    <location>
        <position position="69"/>
    </location>
    <ligand>
        <name>substrate</name>
    </ligand>
</feature>
<dbReference type="HAMAP" id="MF_00110">
    <property type="entry name" value="DHQ_synthase"/>
    <property type="match status" value="1"/>
</dbReference>
<comment type="catalytic activity">
    <reaction evidence="10">
        <text>shikimate + ATP = 3-phosphoshikimate + ADP + H(+)</text>
        <dbReference type="Rhea" id="RHEA:13121"/>
        <dbReference type="ChEBI" id="CHEBI:15378"/>
        <dbReference type="ChEBI" id="CHEBI:30616"/>
        <dbReference type="ChEBI" id="CHEBI:36208"/>
        <dbReference type="ChEBI" id="CHEBI:145989"/>
        <dbReference type="ChEBI" id="CHEBI:456216"/>
        <dbReference type="EC" id="2.7.1.71"/>
    </reaction>
</comment>
<feature type="binding site" evidence="10">
    <location>
        <position position="174"/>
    </location>
    <ligand>
        <name>ATP</name>
        <dbReference type="ChEBI" id="CHEBI:30616"/>
    </ligand>
</feature>
<feature type="binding site" evidence="11">
    <location>
        <position position="474"/>
    </location>
    <ligand>
        <name>Zn(2+)</name>
        <dbReference type="ChEBI" id="CHEBI:29105"/>
    </ligand>
</feature>
<keyword evidence="11" id="KW-0170">Cobalt</keyword>
<dbReference type="GO" id="GO:0000287">
    <property type="term" value="F:magnesium ion binding"/>
    <property type="evidence" value="ECO:0007669"/>
    <property type="project" value="UniProtKB-UniRule"/>
</dbReference>
<comment type="cofactor">
    <cofactor evidence="2 11">
        <name>NAD(+)</name>
        <dbReference type="ChEBI" id="CHEBI:57540"/>
    </cofactor>
</comment>
<dbReference type="Pfam" id="PF01761">
    <property type="entry name" value="DHQ_synthase"/>
    <property type="match status" value="1"/>
</dbReference>
<feature type="binding site" evidence="10">
    <location>
        <position position="97"/>
    </location>
    <ligand>
        <name>substrate</name>
    </ligand>
</feature>
<feature type="domain" description="3-dehydroquinate synthase N-terminal" evidence="12">
    <location>
        <begin position="274"/>
        <end position="384"/>
    </location>
</feature>
<feature type="binding site" evidence="11">
    <location>
        <position position="347"/>
    </location>
    <ligand>
        <name>NAD(+)</name>
        <dbReference type="ChEBI" id="CHEBI:57540"/>
    </ligand>
</feature>
<comment type="function">
    <text evidence="11">Catalyzes the conversion of 3-deoxy-D-arabino-heptulosonate 7-phosphate (DAHP) to dehydroquinate (DHQ).</text>
</comment>
<evidence type="ECO:0000256" key="6">
    <source>
        <dbReference type="ARBA" id="ARBA00023027"/>
    </source>
</evidence>
<feature type="binding site" evidence="10">
    <location>
        <position position="138"/>
    </location>
    <ligand>
        <name>ATP</name>
        <dbReference type="ChEBI" id="CHEBI:30616"/>
    </ligand>
</feature>
<dbReference type="PANTHER" id="PTHR43622">
    <property type="entry name" value="3-DEHYDROQUINATE SYNTHASE"/>
    <property type="match status" value="1"/>
</dbReference>